<dbReference type="EMBL" id="FMWK01000002">
    <property type="protein sequence ID" value="SCZ76734.1"/>
    <property type="molecule type" value="Genomic_DNA"/>
</dbReference>
<dbReference type="RefSeq" id="WP_090160848.1">
    <property type="nucleotide sequence ID" value="NZ_FMWK01000002.1"/>
</dbReference>
<gene>
    <name evidence="1" type="ORF">SAMN02910350_00415</name>
</gene>
<dbReference type="Proteomes" id="UP000199428">
    <property type="component" value="Unassembled WGS sequence"/>
</dbReference>
<sequence>MDDKVLEQVYQESLEERLISYLAKENNVSLEKAMAIYYGSKLSNKINQGKEGMQYLDYKVLADILKETEPELFEK</sequence>
<proteinExistence type="predicted"/>
<dbReference type="AlphaFoldDB" id="A0A1G5RRQ4"/>
<evidence type="ECO:0000313" key="2">
    <source>
        <dbReference type="Proteomes" id="UP000199428"/>
    </source>
</evidence>
<accession>A0A1G5RRQ4</accession>
<evidence type="ECO:0000313" key="1">
    <source>
        <dbReference type="EMBL" id="SCZ76734.1"/>
    </source>
</evidence>
<reference evidence="1 2" key="1">
    <citation type="submission" date="2016-10" db="EMBL/GenBank/DDBJ databases">
        <authorList>
            <person name="de Groot N.N."/>
        </authorList>
    </citation>
    <scope>NUCLEOTIDE SEQUENCE [LARGE SCALE GENOMIC DNA]</scope>
    <source>
        <strain evidence="1 2">DSM 10317</strain>
    </source>
</reference>
<organism evidence="1 2">
    <name type="scientific">Pseudobutyrivibrio xylanivorans</name>
    <dbReference type="NCBI Taxonomy" id="185007"/>
    <lineage>
        <taxon>Bacteria</taxon>
        <taxon>Bacillati</taxon>
        <taxon>Bacillota</taxon>
        <taxon>Clostridia</taxon>
        <taxon>Lachnospirales</taxon>
        <taxon>Lachnospiraceae</taxon>
        <taxon>Pseudobutyrivibrio</taxon>
    </lineage>
</organism>
<protein>
    <submittedName>
        <fullName evidence="1">Uncharacterized protein</fullName>
    </submittedName>
</protein>
<name>A0A1G5RRQ4_PSEXY</name>